<dbReference type="OrthoDB" id="3177213at2759"/>
<dbReference type="Proteomes" id="UP000027456">
    <property type="component" value="Unassembled WGS sequence"/>
</dbReference>
<organism evidence="2 3">
    <name type="scientific">Rhizoctonia solani 123E</name>
    <dbReference type="NCBI Taxonomy" id="1423351"/>
    <lineage>
        <taxon>Eukaryota</taxon>
        <taxon>Fungi</taxon>
        <taxon>Dikarya</taxon>
        <taxon>Basidiomycota</taxon>
        <taxon>Agaricomycotina</taxon>
        <taxon>Agaricomycetes</taxon>
        <taxon>Cantharellales</taxon>
        <taxon>Ceratobasidiaceae</taxon>
        <taxon>Rhizoctonia</taxon>
    </lineage>
</organism>
<feature type="transmembrane region" description="Helical" evidence="1">
    <location>
        <begin position="57"/>
        <end position="76"/>
    </location>
</feature>
<dbReference type="AlphaFoldDB" id="A0A074RMP8"/>
<dbReference type="EMBL" id="AZST01001348">
    <property type="protein sequence ID" value="KEP45988.1"/>
    <property type="molecule type" value="Genomic_DNA"/>
</dbReference>
<name>A0A074RMP8_9AGAM</name>
<keyword evidence="1" id="KW-1133">Transmembrane helix</keyword>
<accession>A0A074RMP8</accession>
<sequence>GVNGIAGTLYSVISAPGLDGPIVYNVGCAALILTFIAYLYFQSPIGPADRKSDRRRGYWIMLHLPLLISLVLLLVGEYRATIVQLSVLTRDTGVKKQFLLSVCTLT</sequence>
<keyword evidence="3" id="KW-1185">Reference proteome</keyword>
<evidence type="ECO:0000313" key="3">
    <source>
        <dbReference type="Proteomes" id="UP000027456"/>
    </source>
</evidence>
<comment type="caution">
    <text evidence="2">The sequence shown here is derived from an EMBL/GenBank/DDBJ whole genome shotgun (WGS) entry which is preliminary data.</text>
</comment>
<evidence type="ECO:0000256" key="1">
    <source>
        <dbReference type="SAM" id="Phobius"/>
    </source>
</evidence>
<proteinExistence type="predicted"/>
<gene>
    <name evidence="2" type="ORF">V565_225750</name>
</gene>
<protein>
    <submittedName>
        <fullName evidence="2">Putative transmembrane protein</fullName>
    </submittedName>
</protein>
<dbReference type="HOGENOM" id="CLU_2229651_0_0_1"/>
<keyword evidence="1" id="KW-0472">Membrane</keyword>
<feature type="transmembrane region" description="Helical" evidence="1">
    <location>
        <begin position="22"/>
        <end position="41"/>
    </location>
</feature>
<reference evidence="2 3" key="1">
    <citation type="submission" date="2013-12" db="EMBL/GenBank/DDBJ databases">
        <authorList>
            <person name="Cubeta M."/>
            <person name="Pakala S."/>
            <person name="Fedorova N."/>
            <person name="Thomas E."/>
            <person name="Dean R."/>
            <person name="Jabaji S."/>
            <person name="Neate S."/>
            <person name="Toda T."/>
            <person name="Tavantzis S."/>
            <person name="Vilgalys R."/>
            <person name="Bharathan N."/>
            <person name="Pakala S."/>
            <person name="Losada L.S."/>
            <person name="Zafar N."/>
            <person name="Nierman W."/>
        </authorList>
    </citation>
    <scope>NUCLEOTIDE SEQUENCE [LARGE SCALE GENOMIC DNA]</scope>
    <source>
        <strain evidence="2 3">123E</strain>
    </source>
</reference>
<evidence type="ECO:0000313" key="2">
    <source>
        <dbReference type="EMBL" id="KEP45988.1"/>
    </source>
</evidence>
<feature type="non-terminal residue" evidence="2">
    <location>
        <position position="1"/>
    </location>
</feature>
<keyword evidence="1 2" id="KW-0812">Transmembrane</keyword>